<reference evidence="10 11" key="1">
    <citation type="journal article" date="2018" name="Mol. Plant">
        <title>The genome of Artemisia annua provides insight into the evolution of Asteraceae family and artemisinin biosynthesis.</title>
        <authorList>
            <person name="Shen Q."/>
            <person name="Zhang L."/>
            <person name="Liao Z."/>
            <person name="Wang S."/>
            <person name="Yan T."/>
            <person name="Shi P."/>
            <person name="Liu M."/>
            <person name="Fu X."/>
            <person name="Pan Q."/>
            <person name="Wang Y."/>
            <person name="Lv Z."/>
            <person name="Lu X."/>
            <person name="Zhang F."/>
            <person name="Jiang W."/>
            <person name="Ma Y."/>
            <person name="Chen M."/>
            <person name="Hao X."/>
            <person name="Li L."/>
            <person name="Tang Y."/>
            <person name="Lv G."/>
            <person name="Zhou Y."/>
            <person name="Sun X."/>
            <person name="Brodelius P.E."/>
            <person name="Rose J.K.C."/>
            <person name="Tang K."/>
        </authorList>
    </citation>
    <scope>NUCLEOTIDE SEQUENCE [LARGE SCALE GENOMIC DNA]</scope>
    <source>
        <strain evidence="11">cv. Huhao1</strain>
        <tissue evidence="10">Leaf</tissue>
    </source>
</reference>
<dbReference type="OrthoDB" id="1600340at2759"/>
<dbReference type="EMBL" id="PKPP01011941">
    <property type="protein sequence ID" value="PWA43240.1"/>
    <property type="molecule type" value="Genomic_DNA"/>
</dbReference>
<evidence type="ECO:0000256" key="6">
    <source>
        <dbReference type="ARBA" id="ARBA00022989"/>
    </source>
</evidence>
<keyword evidence="6" id="KW-1133">Transmembrane helix</keyword>
<evidence type="ECO:0000256" key="4">
    <source>
        <dbReference type="ARBA" id="ARBA00022729"/>
    </source>
</evidence>
<keyword evidence="4" id="KW-0732">Signal</keyword>
<dbReference type="Pfam" id="PF08263">
    <property type="entry name" value="LRRNT_2"/>
    <property type="match status" value="1"/>
</dbReference>
<evidence type="ECO:0000256" key="7">
    <source>
        <dbReference type="ARBA" id="ARBA00023136"/>
    </source>
</evidence>
<dbReference type="PANTHER" id="PTHR48063:SF99">
    <property type="entry name" value="LEUCINE-RICH REPEAT-CONTAINING, PLANT-TYPE, LEUCINE-RICH REPEAT DOMAIN SUPERFAMILY"/>
    <property type="match status" value="1"/>
</dbReference>
<evidence type="ECO:0000256" key="2">
    <source>
        <dbReference type="ARBA" id="ARBA00022614"/>
    </source>
</evidence>
<evidence type="ECO:0000256" key="5">
    <source>
        <dbReference type="ARBA" id="ARBA00022737"/>
    </source>
</evidence>
<feature type="domain" description="Leucine-rich repeat-containing N-terminal plant-type" evidence="9">
    <location>
        <begin position="25"/>
        <end position="61"/>
    </location>
</feature>
<gene>
    <name evidence="10" type="ORF">CTI12_AA537430</name>
</gene>
<dbReference type="Proteomes" id="UP000245207">
    <property type="component" value="Unassembled WGS sequence"/>
</dbReference>
<accession>A0A2U1L2P6</accession>
<evidence type="ECO:0000256" key="1">
    <source>
        <dbReference type="ARBA" id="ARBA00004479"/>
    </source>
</evidence>
<evidence type="ECO:0000313" key="11">
    <source>
        <dbReference type="Proteomes" id="UP000245207"/>
    </source>
</evidence>
<keyword evidence="2" id="KW-0433">Leucine-rich repeat</keyword>
<evidence type="ECO:0000256" key="3">
    <source>
        <dbReference type="ARBA" id="ARBA00022692"/>
    </source>
</evidence>
<keyword evidence="10" id="KW-0675">Receptor</keyword>
<evidence type="ECO:0000313" key="10">
    <source>
        <dbReference type="EMBL" id="PWA43240.1"/>
    </source>
</evidence>
<keyword evidence="11" id="KW-1185">Reference proteome</keyword>
<name>A0A2U1L2P6_ARTAN</name>
<keyword evidence="3" id="KW-0812">Transmembrane</keyword>
<keyword evidence="7" id="KW-0472">Membrane</keyword>
<dbReference type="STRING" id="35608.A0A2U1L2P6"/>
<dbReference type="GO" id="GO:0016020">
    <property type="term" value="C:membrane"/>
    <property type="evidence" value="ECO:0007669"/>
    <property type="project" value="UniProtKB-SubCell"/>
</dbReference>
<sequence length="136" mass="15473">MWLEGDEHTVSVNFPGLLDVKSYNDSERQALLQIKHNLIDEANRLASWVSEESDCCKWVGIVSDDITGHVHRIHLPGANSHYHGPYSTIGNTKKHQTLGPHHIHMCMCFISRTMVLVFLFEYSTVLNSGSFKMESF</sequence>
<dbReference type="InterPro" id="IPR046956">
    <property type="entry name" value="RLP23-like"/>
</dbReference>
<comment type="subcellular location">
    <subcellularLocation>
        <location evidence="1">Membrane</location>
        <topology evidence="1">Single-pass type I membrane protein</topology>
    </subcellularLocation>
</comment>
<keyword evidence="8" id="KW-0325">Glycoprotein</keyword>
<dbReference type="AlphaFoldDB" id="A0A2U1L2P6"/>
<keyword evidence="5" id="KW-0677">Repeat</keyword>
<dbReference type="PANTHER" id="PTHR48063">
    <property type="entry name" value="LRR RECEPTOR-LIKE KINASE"/>
    <property type="match status" value="1"/>
</dbReference>
<dbReference type="Gene3D" id="3.80.10.10">
    <property type="entry name" value="Ribonuclease Inhibitor"/>
    <property type="match status" value="1"/>
</dbReference>
<organism evidence="10 11">
    <name type="scientific">Artemisia annua</name>
    <name type="common">Sweet wormwood</name>
    <dbReference type="NCBI Taxonomy" id="35608"/>
    <lineage>
        <taxon>Eukaryota</taxon>
        <taxon>Viridiplantae</taxon>
        <taxon>Streptophyta</taxon>
        <taxon>Embryophyta</taxon>
        <taxon>Tracheophyta</taxon>
        <taxon>Spermatophyta</taxon>
        <taxon>Magnoliopsida</taxon>
        <taxon>eudicotyledons</taxon>
        <taxon>Gunneridae</taxon>
        <taxon>Pentapetalae</taxon>
        <taxon>asterids</taxon>
        <taxon>campanulids</taxon>
        <taxon>Asterales</taxon>
        <taxon>Asteraceae</taxon>
        <taxon>Asteroideae</taxon>
        <taxon>Anthemideae</taxon>
        <taxon>Artemisiinae</taxon>
        <taxon>Artemisia</taxon>
    </lineage>
</organism>
<comment type="caution">
    <text evidence="10">The sequence shown here is derived from an EMBL/GenBank/DDBJ whole genome shotgun (WGS) entry which is preliminary data.</text>
</comment>
<evidence type="ECO:0000259" key="9">
    <source>
        <dbReference type="Pfam" id="PF08263"/>
    </source>
</evidence>
<dbReference type="InterPro" id="IPR032675">
    <property type="entry name" value="LRR_dom_sf"/>
</dbReference>
<proteinExistence type="predicted"/>
<evidence type="ECO:0000256" key="8">
    <source>
        <dbReference type="ARBA" id="ARBA00023180"/>
    </source>
</evidence>
<dbReference type="InterPro" id="IPR013210">
    <property type="entry name" value="LRR_N_plant-typ"/>
</dbReference>
<protein>
    <submittedName>
        <fullName evidence="10">Receptor like protein 50</fullName>
    </submittedName>
</protein>